<dbReference type="Proteomes" id="UP000243494">
    <property type="component" value="Unassembled WGS sequence"/>
</dbReference>
<dbReference type="RefSeq" id="WP_095405186.1">
    <property type="nucleotide sequence ID" value="NZ_NOJZ02000005.1"/>
</dbReference>
<dbReference type="SUPFAM" id="SSF53335">
    <property type="entry name" value="S-adenosyl-L-methionine-dependent methyltransferases"/>
    <property type="match status" value="1"/>
</dbReference>
<comment type="caution">
    <text evidence="1">The sequence shown here is derived from an EMBL/GenBank/DDBJ whole genome shotgun (WGS) entry which is preliminary data.</text>
</comment>
<protein>
    <recommendedName>
        <fullName evidence="3">Class I SAM-dependent methyltransferase</fullName>
    </recommendedName>
</protein>
<dbReference type="InterPro" id="IPR029063">
    <property type="entry name" value="SAM-dependent_MTases_sf"/>
</dbReference>
<dbReference type="AlphaFoldDB" id="A0A255HYA0"/>
<dbReference type="OrthoDB" id="9800233at2"/>
<accession>A0A255HYA0</accession>
<gene>
    <name evidence="1" type="ORF">CHF27_004535</name>
</gene>
<keyword evidence="2" id="KW-1185">Reference proteome</keyword>
<organism evidence="1 2">
    <name type="scientific">Romboutsia maritimum</name>
    <dbReference type="NCBI Taxonomy" id="2020948"/>
    <lineage>
        <taxon>Bacteria</taxon>
        <taxon>Bacillati</taxon>
        <taxon>Bacillota</taxon>
        <taxon>Clostridia</taxon>
        <taxon>Peptostreptococcales</taxon>
        <taxon>Peptostreptococcaceae</taxon>
        <taxon>Romboutsia</taxon>
    </lineage>
</organism>
<evidence type="ECO:0008006" key="3">
    <source>
        <dbReference type="Google" id="ProtNLM"/>
    </source>
</evidence>
<evidence type="ECO:0000313" key="2">
    <source>
        <dbReference type="Proteomes" id="UP000243494"/>
    </source>
</evidence>
<evidence type="ECO:0000313" key="1">
    <source>
        <dbReference type="EMBL" id="RDY24089.1"/>
    </source>
</evidence>
<dbReference type="EMBL" id="NOJZ02000005">
    <property type="protein sequence ID" value="RDY24089.1"/>
    <property type="molecule type" value="Genomic_DNA"/>
</dbReference>
<name>A0A255HYA0_9FIRM</name>
<dbReference type="Gene3D" id="3.40.50.150">
    <property type="entry name" value="Vaccinia Virus protein VP39"/>
    <property type="match status" value="1"/>
</dbReference>
<reference evidence="1 2" key="1">
    <citation type="journal article" date="2017" name="Genome Announc.">
        <title>Draft Genome Sequence of Romboutsia maritimum sp. nov. Strain CCRI-22766(T), Isolated from Coastal Estuarine Mud.</title>
        <authorList>
            <person name="Maheux A.F."/>
            <person name="Boudreau D.K."/>
            <person name="Berube E."/>
            <person name="Boissinot M."/>
            <person name="Raymond F."/>
            <person name="Brodeur S."/>
            <person name="Corbeil J."/>
            <person name="Brightwell G."/>
            <person name="Broda D."/>
            <person name="Omar R.F."/>
            <person name="Bergeron M.G."/>
        </authorList>
    </citation>
    <scope>NUCLEOTIDE SEQUENCE [LARGE SCALE GENOMIC DNA]</scope>
    <source>
        <strain evidence="1 2">CCRI-22766</strain>
    </source>
</reference>
<sequence length="75" mass="8865">MIKETYKLKFIEKSVFEYEWIDLIDEKENVLIIAEGIFMYFDTEQLKSLFKKLANNFTNSNIVFEAMDPMVAGKT</sequence>
<proteinExistence type="predicted"/>